<feature type="domain" description="CusB-like beta-barrel" evidence="6">
    <location>
        <begin position="224"/>
        <end position="300"/>
    </location>
</feature>
<dbReference type="Gene3D" id="2.40.30.170">
    <property type="match status" value="1"/>
</dbReference>
<evidence type="ECO:0000256" key="3">
    <source>
        <dbReference type="SAM" id="SignalP"/>
    </source>
</evidence>
<organism evidence="7 8">
    <name type="scientific">Acetomicrobium flavidum</name>
    <dbReference type="NCBI Taxonomy" id="49896"/>
    <lineage>
        <taxon>Bacteria</taxon>
        <taxon>Thermotogati</taxon>
        <taxon>Synergistota</taxon>
        <taxon>Synergistia</taxon>
        <taxon>Synergistales</taxon>
        <taxon>Acetomicrobiaceae</taxon>
        <taxon>Acetomicrobium</taxon>
    </lineage>
</organism>
<dbReference type="PANTHER" id="PTHR30469:SF33">
    <property type="entry name" value="SLR1207 PROTEIN"/>
    <property type="match status" value="1"/>
</dbReference>
<dbReference type="RefSeq" id="WP_084532247.1">
    <property type="nucleotide sequence ID" value="NZ_FSQZ01000001.1"/>
</dbReference>
<dbReference type="NCBIfam" id="TIGR01730">
    <property type="entry name" value="RND_mfp"/>
    <property type="match status" value="1"/>
</dbReference>
<feature type="coiled-coil region" evidence="2">
    <location>
        <begin position="99"/>
        <end position="133"/>
    </location>
</feature>
<evidence type="ECO:0000259" key="4">
    <source>
        <dbReference type="Pfam" id="PF25876"/>
    </source>
</evidence>
<gene>
    <name evidence="7" type="ORF">SAMN05444368_1192</name>
</gene>
<dbReference type="InterPro" id="IPR058624">
    <property type="entry name" value="MdtA-like_HH"/>
</dbReference>
<dbReference type="Gene3D" id="2.40.420.20">
    <property type="match status" value="1"/>
</dbReference>
<protein>
    <submittedName>
        <fullName evidence="7">HlyD family secretion protein</fullName>
    </submittedName>
</protein>
<comment type="caution">
    <text evidence="7">The sequence shown here is derived from an EMBL/GenBank/DDBJ whole genome shotgun (WGS) entry which is preliminary data.</text>
</comment>
<sequence length="389" mass="41929">MKKKRTISIALAAAVVCFAVFGRNMFDKGEKLSYETVSAERRAIEAHVTASGTVSAVTTVDVGTQVSGTIKEIYVDYNSVVKKGQLIALIDPSTFEAQVEQARANLMQAKASLQKAKATLDDAKRNLDRQKMLWDRDLIARSDLDSAQTDYDLAVAGVSEAEANVYQTQAALKKAETDLGYTRICSPVNGIVVSREVDVGQTVAASYQTPTLFTIAQDLTKMQIETSVDEADIGNVREGQDATFTVDAYPDALFSGTIRQVRIASSVEENVVTYPVIIDVANPDLMLKPGMTANVTIITEKKDDALTVPSSAFRYRPSNYTGETLRGKVVWVLEGGSPVPKNVNTGITDGSYVEITGGDLKETDLIVIGESTNSSSASAKKSNGMRPPF</sequence>
<dbReference type="SUPFAM" id="SSF111369">
    <property type="entry name" value="HlyD-like secretion proteins"/>
    <property type="match status" value="1"/>
</dbReference>
<feature type="chain" id="PRO_5046878593" evidence="3">
    <location>
        <begin position="23"/>
        <end position="389"/>
    </location>
</feature>
<dbReference type="InterPro" id="IPR058792">
    <property type="entry name" value="Beta-barrel_RND_2"/>
</dbReference>
<feature type="domain" description="Multidrug resistance protein MdtA-like alpha-helical hairpin" evidence="4">
    <location>
        <begin position="105"/>
        <end position="182"/>
    </location>
</feature>
<dbReference type="Pfam" id="PF25954">
    <property type="entry name" value="Beta-barrel_RND_2"/>
    <property type="match status" value="1"/>
</dbReference>
<reference evidence="7 8" key="1">
    <citation type="submission" date="2016-11" db="EMBL/GenBank/DDBJ databases">
        <authorList>
            <person name="Varghese N."/>
            <person name="Submissions S."/>
        </authorList>
    </citation>
    <scope>NUCLEOTIDE SEQUENCE [LARGE SCALE GENOMIC DNA]</scope>
    <source>
        <strain evidence="7 8">DSM 20664</strain>
    </source>
</reference>
<evidence type="ECO:0000256" key="1">
    <source>
        <dbReference type="ARBA" id="ARBA00009477"/>
    </source>
</evidence>
<evidence type="ECO:0000256" key="2">
    <source>
        <dbReference type="SAM" id="Coils"/>
    </source>
</evidence>
<comment type="similarity">
    <text evidence="1">Belongs to the membrane fusion protein (MFP) (TC 8.A.1) family.</text>
</comment>
<keyword evidence="3" id="KW-0732">Signal</keyword>
<evidence type="ECO:0000313" key="7">
    <source>
        <dbReference type="EMBL" id="SIN68764.1"/>
    </source>
</evidence>
<evidence type="ECO:0000259" key="6">
    <source>
        <dbReference type="Pfam" id="PF25954"/>
    </source>
</evidence>
<dbReference type="Gene3D" id="2.40.50.100">
    <property type="match status" value="2"/>
</dbReference>
<dbReference type="PANTHER" id="PTHR30469">
    <property type="entry name" value="MULTIDRUG RESISTANCE PROTEIN MDTA"/>
    <property type="match status" value="1"/>
</dbReference>
<proteinExistence type="inferred from homology"/>
<accession>A0ABY1JDI6</accession>
<feature type="domain" description="Multidrug resistance protein MdtA-like barrel-sandwich hybrid" evidence="5">
    <location>
        <begin position="59"/>
        <end position="212"/>
    </location>
</feature>
<evidence type="ECO:0000259" key="5">
    <source>
        <dbReference type="Pfam" id="PF25917"/>
    </source>
</evidence>
<dbReference type="InterPro" id="IPR058625">
    <property type="entry name" value="MdtA-like_BSH"/>
</dbReference>
<dbReference type="EMBL" id="FSQZ01000001">
    <property type="protein sequence ID" value="SIN68764.1"/>
    <property type="molecule type" value="Genomic_DNA"/>
</dbReference>
<keyword evidence="2" id="KW-0175">Coiled coil</keyword>
<name>A0ABY1JDI6_9BACT</name>
<dbReference type="Pfam" id="PF25917">
    <property type="entry name" value="BSH_RND"/>
    <property type="match status" value="1"/>
</dbReference>
<feature type="signal peptide" evidence="3">
    <location>
        <begin position="1"/>
        <end position="22"/>
    </location>
</feature>
<dbReference type="InterPro" id="IPR006143">
    <property type="entry name" value="RND_pump_MFP"/>
</dbReference>
<evidence type="ECO:0000313" key="8">
    <source>
        <dbReference type="Proteomes" id="UP000185093"/>
    </source>
</evidence>
<dbReference type="Pfam" id="PF25876">
    <property type="entry name" value="HH_MFP_RND"/>
    <property type="match status" value="1"/>
</dbReference>
<keyword evidence="8" id="KW-1185">Reference proteome</keyword>
<dbReference type="Proteomes" id="UP000185093">
    <property type="component" value="Unassembled WGS sequence"/>
</dbReference>